<name>A0A5P2C7U1_STRVZ</name>
<reference evidence="1 2" key="1">
    <citation type="submission" date="2018-05" db="EMBL/GenBank/DDBJ databases">
        <title>Streptomyces venezuelae.</title>
        <authorList>
            <person name="Kim W."/>
            <person name="Lee N."/>
            <person name="Cho B.-K."/>
        </authorList>
    </citation>
    <scope>NUCLEOTIDE SEQUENCE [LARGE SCALE GENOMIC DNA]</scope>
    <source>
        <strain evidence="1 2">ATCC 14584</strain>
    </source>
</reference>
<sequence length="67" mass="7457">MSESESESDAQSEQIFKPGEIVPESGIYECECGQHHRYSTDVRGHRFPPPHQGCTGTGWKLVTVAHD</sequence>
<evidence type="ECO:0000313" key="1">
    <source>
        <dbReference type="EMBL" id="QES38643.1"/>
    </source>
</evidence>
<organism evidence="1 2">
    <name type="scientific">Streptomyces venezuelae</name>
    <dbReference type="NCBI Taxonomy" id="54571"/>
    <lineage>
        <taxon>Bacteria</taxon>
        <taxon>Bacillati</taxon>
        <taxon>Actinomycetota</taxon>
        <taxon>Actinomycetes</taxon>
        <taxon>Kitasatosporales</taxon>
        <taxon>Streptomycetaceae</taxon>
        <taxon>Streptomyces</taxon>
    </lineage>
</organism>
<gene>
    <name evidence="1" type="ORF">DEJ48_39310</name>
</gene>
<proteinExistence type="predicted"/>
<protein>
    <submittedName>
        <fullName evidence="1">Uncharacterized protein</fullName>
    </submittedName>
</protein>
<dbReference type="OrthoDB" id="4303490at2"/>
<dbReference type="EMBL" id="CP029192">
    <property type="protein sequence ID" value="QES38643.1"/>
    <property type="molecule type" value="Genomic_DNA"/>
</dbReference>
<dbReference type="AlphaFoldDB" id="A0A5P2C7U1"/>
<evidence type="ECO:0000313" key="2">
    <source>
        <dbReference type="Proteomes" id="UP000322927"/>
    </source>
</evidence>
<dbReference type="RefSeq" id="WP_150220818.1">
    <property type="nucleotide sequence ID" value="NZ_CP029192.1"/>
</dbReference>
<dbReference type="Proteomes" id="UP000322927">
    <property type="component" value="Chromosome"/>
</dbReference>
<accession>A0A5P2C7U1</accession>